<gene>
    <name evidence="4" type="ORF">K461DRAFT_295597</name>
</gene>
<dbReference type="Pfam" id="PF12146">
    <property type="entry name" value="Hydrolase_4"/>
    <property type="match status" value="1"/>
</dbReference>
<evidence type="ECO:0000313" key="4">
    <source>
        <dbReference type="EMBL" id="KAF2150306.1"/>
    </source>
</evidence>
<keyword evidence="2" id="KW-0812">Transmembrane</keyword>
<feature type="region of interest" description="Disordered" evidence="1">
    <location>
        <begin position="411"/>
        <end position="431"/>
    </location>
</feature>
<comment type="caution">
    <text evidence="4">The sequence shown here is derived from an EMBL/GenBank/DDBJ whole genome shotgun (WGS) entry which is preliminary data.</text>
</comment>
<dbReference type="InterPro" id="IPR022742">
    <property type="entry name" value="Hydrolase_4"/>
</dbReference>
<evidence type="ECO:0000259" key="3">
    <source>
        <dbReference type="Pfam" id="PF12146"/>
    </source>
</evidence>
<dbReference type="Proteomes" id="UP000799439">
    <property type="component" value="Unassembled WGS sequence"/>
</dbReference>
<name>A0A9P4IXC7_9PEZI</name>
<evidence type="ECO:0000313" key="5">
    <source>
        <dbReference type="Proteomes" id="UP000799439"/>
    </source>
</evidence>
<evidence type="ECO:0000256" key="2">
    <source>
        <dbReference type="SAM" id="Phobius"/>
    </source>
</evidence>
<keyword evidence="2" id="KW-0472">Membrane</keyword>
<dbReference type="SUPFAM" id="SSF53474">
    <property type="entry name" value="alpha/beta-Hydrolases"/>
    <property type="match status" value="2"/>
</dbReference>
<dbReference type="InterPro" id="IPR029058">
    <property type="entry name" value="AB_hydrolase_fold"/>
</dbReference>
<feature type="compositionally biased region" description="Basic and acidic residues" evidence="1">
    <location>
        <begin position="411"/>
        <end position="420"/>
    </location>
</feature>
<sequence length="431" mass="48955">MSAAYYTTTEYRVSAGHVREYAGATAGDQEAVLELAVKQYTPKKRADPLPDNAITILACPASGFPKELYEPIWDELLDRSRNHQFTIRSIWIADPVNAGQSSVWNEHKLSSEYSWWDHARDLLCLVNQFRKEMPRPIFGLGHSVGGSIISLLAILHPRLLTSLLLFDPMIQCTIPPGALAVIDYITTKPSTFTSRKEADRMVAQGSLFKNWDPRVRRLMVQYGLRDLPTAIHPLPRGCDPKNPPVTFTTTRDHDVWTWLRENFHTKIEGDHVMIDRRTFADMPPSPMFVPFYRPECSSLYNLMPTLRPSCLFLLSEKSWMNVGELRDAVRNAGVGIGGSGGIVEGRVRAETIPGSDHLFPLMAVAATADLCTNWLCGETQRFQNNEDDWRQSRIQKGPLADRELSEEWRAARRGWKPETKQRKHLKTRSNL</sequence>
<dbReference type="EMBL" id="ML996089">
    <property type="protein sequence ID" value="KAF2150306.1"/>
    <property type="molecule type" value="Genomic_DNA"/>
</dbReference>
<organism evidence="4 5">
    <name type="scientific">Myriangium duriaei CBS 260.36</name>
    <dbReference type="NCBI Taxonomy" id="1168546"/>
    <lineage>
        <taxon>Eukaryota</taxon>
        <taxon>Fungi</taxon>
        <taxon>Dikarya</taxon>
        <taxon>Ascomycota</taxon>
        <taxon>Pezizomycotina</taxon>
        <taxon>Dothideomycetes</taxon>
        <taxon>Dothideomycetidae</taxon>
        <taxon>Myriangiales</taxon>
        <taxon>Myriangiaceae</taxon>
        <taxon>Myriangium</taxon>
    </lineage>
</organism>
<evidence type="ECO:0000256" key="1">
    <source>
        <dbReference type="SAM" id="MobiDB-lite"/>
    </source>
</evidence>
<keyword evidence="5" id="KW-1185">Reference proteome</keyword>
<feature type="domain" description="Serine aminopeptidase S33" evidence="3">
    <location>
        <begin position="114"/>
        <end position="175"/>
    </location>
</feature>
<keyword evidence="2" id="KW-1133">Transmembrane helix</keyword>
<dbReference type="OrthoDB" id="94039at2759"/>
<reference evidence="4" key="1">
    <citation type="journal article" date="2020" name="Stud. Mycol.">
        <title>101 Dothideomycetes genomes: a test case for predicting lifestyles and emergence of pathogens.</title>
        <authorList>
            <person name="Haridas S."/>
            <person name="Albert R."/>
            <person name="Binder M."/>
            <person name="Bloem J."/>
            <person name="Labutti K."/>
            <person name="Salamov A."/>
            <person name="Andreopoulos B."/>
            <person name="Baker S."/>
            <person name="Barry K."/>
            <person name="Bills G."/>
            <person name="Bluhm B."/>
            <person name="Cannon C."/>
            <person name="Castanera R."/>
            <person name="Culley D."/>
            <person name="Daum C."/>
            <person name="Ezra D."/>
            <person name="Gonzalez J."/>
            <person name="Henrissat B."/>
            <person name="Kuo A."/>
            <person name="Liang C."/>
            <person name="Lipzen A."/>
            <person name="Lutzoni F."/>
            <person name="Magnuson J."/>
            <person name="Mondo S."/>
            <person name="Nolan M."/>
            <person name="Ohm R."/>
            <person name="Pangilinan J."/>
            <person name="Park H.-J."/>
            <person name="Ramirez L."/>
            <person name="Alfaro M."/>
            <person name="Sun H."/>
            <person name="Tritt A."/>
            <person name="Yoshinaga Y."/>
            <person name="Zwiers L.-H."/>
            <person name="Turgeon B."/>
            <person name="Goodwin S."/>
            <person name="Spatafora J."/>
            <person name="Crous P."/>
            <person name="Grigoriev I."/>
        </authorList>
    </citation>
    <scope>NUCLEOTIDE SEQUENCE</scope>
    <source>
        <strain evidence="4">CBS 260.36</strain>
    </source>
</reference>
<feature type="transmembrane region" description="Helical" evidence="2">
    <location>
        <begin position="137"/>
        <end position="156"/>
    </location>
</feature>
<accession>A0A9P4IXC7</accession>
<dbReference type="Gene3D" id="3.40.50.1820">
    <property type="entry name" value="alpha/beta hydrolase"/>
    <property type="match status" value="1"/>
</dbReference>
<dbReference type="AlphaFoldDB" id="A0A9P4IXC7"/>
<feature type="compositionally biased region" description="Basic residues" evidence="1">
    <location>
        <begin position="421"/>
        <end position="431"/>
    </location>
</feature>
<protein>
    <submittedName>
        <fullName evidence="4">Toxin biosynthesis protein-like protein</fullName>
    </submittedName>
</protein>
<proteinExistence type="predicted"/>